<feature type="transmembrane region" description="Helical" evidence="10">
    <location>
        <begin position="408"/>
        <end position="426"/>
    </location>
</feature>
<reference evidence="13" key="1">
    <citation type="submission" date="2016-11" db="EMBL/GenBank/DDBJ databases">
        <authorList>
            <person name="Jaros S."/>
            <person name="Januszkiewicz K."/>
            <person name="Wedrychowicz H."/>
        </authorList>
    </citation>
    <scope>NUCLEOTIDE SEQUENCE [LARGE SCALE GENOMIC DNA]</scope>
    <source>
        <strain evidence="13">DSM 4029</strain>
    </source>
</reference>
<name>A0AAQ1MCB7_9FIRM</name>
<dbReference type="Pfam" id="PF01554">
    <property type="entry name" value="MatE"/>
    <property type="match status" value="2"/>
</dbReference>
<evidence type="ECO:0000256" key="7">
    <source>
        <dbReference type="ARBA" id="ARBA00022989"/>
    </source>
</evidence>
<keyword evidence="4" id="KW-0813">Transport</keyword>
<dbReference type="PIRSF" id="PIRSF006603">
    <property type="entry name" value="DinF"/>
    <property type="match status" value="1"/>
</dbReference>
<dbReference type="PANTHER" id="PTHR43823">
    <property type="entry name" value="SPORULATION PROTEIN YKVU"/>
    <property type="match status" value="1"/>
</dbReference>
<evidence type="ECO:0000256" key="4">
    <source>
        <dbReference type="ARBA" id="ARBA00022448"/>
    </source>
</evidence>
<dbReference type="GO" id="GO:0005886">
    <property type="term" value="C:plasma membrane"/>
    <property type="evidence" value="ECO:0007669"/>
    <property type="project" value="UniProtKB-SubCell"/>
</dbReference>
<comment type="similarity">
    <text evidence="2">Belongs to the multi antimicrobial extrusion (MATE) (TC 2.A.66.1) family. MepA subfamily.</text>
</comment>
<evidence type="ECO:0000256" key="3">
    <source>
        <dbReference type="ARBA" id="ARBA00022106"/>
    </source>
</evidence>
<dbReference type="InterPro" id="IPR045070">
    <property type="entry name" value="MATE_MepA-like"/>
</dbReference>
<dbReference type="EMBL" id="WWVX01000001">
    <property type="protein sequence ID" value="MZL68438.1"/>
    <property type="molecule type" value="Genomic_DNA"/>
</dbReference>
<keyword evidence="6 10" id="KW-0812">Transmembrane</keyword>
<comment type="subcellular location">
    <subcellularLocation>
        <location evidence="1">Cell membrane</location>
        <topology evidence="1">Multi-pass membrane protein</topology>
    </subcellularLocation>
</comment>
<feature type="transmembrane region" description="Helical" evidence="10">
    <location>
        <begin position="432"/>
        <end position="449"/>
    </location>
</feature>
<evidence type="ECO:0000256" key="9">
    <source>
        <dbReference type="ARBA" id="ARBA00023251"/>
    </source>
</evidence>
<dbReference type="GO" id="GO:0046677">
    <property type="term" value="P:response to antibiotic"/>
    <property type="evidence" value="ECO:0007669"/>
    <property type="project" value="UniProtKB-KW"/>
</dbReference>
<gene>
    <name evidence="11" type="ORF">GT747_01435</name>
    <name evidence="12" type="ORF">SAMN05444424_0964</name>
</gene>
<accession>A0AAQ1MCB7</accession>
<feature type="transmembrane region" description="Helical" evidence="10">
    <location>
        <begin position="247"/>
        <end position="269"/>
    </location>
</feature>
<dbReference type="CDD" id="cd13143">
    <property type="entry name" value="MATE_MepA_like"/>
    <property type="match status" value="1"/>
</dbReference>
<dbReference type="GO" id="GO:0042910">
    <property type="term" value="F:xenobiotic transmembrane transporter activity"/>
    <property type="evidence" value="ECO:0007669"/>
    <property type="project" value="InterPro"/>
</dbReference>
<feature type="transmembrane region" description="Helical" evidence="10">
    <location>
        <begin position="204"/>
        <end position="226"/>
    </location>
</feature>
<dbReference type="AlphaFoldDB" id="A0AAQ1MCB7"/>
<feature type="transmembrane region" description="Helical" evidence="10">
    <location>
        <begin position="324"/>
        <end position="348"/>
    </location>
</feature>
<feature type="transmembrane region" description="Helical" evidence="10">
    <location>
        <begin position="281"/>
        <end position="303"/>
    </location>
</feature>
<evidence type="ECO:0000313" key="14">
    <source>
        <dbReference type="Proteomes" id="UP000474718"/>
    </source>
</evidence>
<dbReference type="PANTHER" id="PTHR43823:SF3">
    <property type="entry name" value="MULTIDRUG EXPORT PROTEIN MEPA"/>
    <property type="match status" value="1"/>
</dbReference>
<reference evidence="12" key="2">
    <citation type="submission" date="2016-11" db="EMBL/GenBank/DDBJ databases">
        <authorList>
            <person name="Varghese N."/>
            <person name="Submissions S."/>
        </authorList>
    </citation>
    <scope>NUCLEOTIDE SEQUENCE</scope>
    <source>
        <strain evidence="12">DSM 4029</strain>
    </source>
</reference>
<keyword evidence="8 10" id="KW-0472">Membrane</keyword>
<dbReference type="RefSeq" id="WP_021660442.1">
    <property type="nucleotide sequence ID" value="NZ_FQVY01000001.1"/>
</dbReference>
<keyword evidence="5" id="KW-1003">Cell membrane</keyword>
<keyword evidence="9" id="KW-0046">Antibiotic resistance</keyword>
<protein>
    <recommendedName>
        <fullName evidence="3">Multidrug export protein MepA</fullName>
    </recommendedName>
</protein>
<evidence type="ECO:0000256" key="2">
    <source>
        <dbReference type="ARBA" id="ARBA00008417"/>
    </source>
</evidence>
<evidence type="ECO:0000313" key="12">
    <source>
        <dbReference type="EMBL" id="SHF86392.1"/>
    </source>
</evidence>
<feature type="transmembrane region" description="Helical" evidence="10">
    <location>
        <begin position="59"/>
        <end position="82"/>
    </location>
</feature>
<evidence type="ECO:0000313" key="11">
    <source>
        <dbReference type="EMBL" id="MZL68438.1"/>
    </source>
</evidence>
<comment type="caution">
    <text evidence="12">The sequence shown here is derived from an EMBL/GenBank/DDBJ whole genome shotgun (WGS) entry which is preliminary data.</text>
</comment>
<dbReference type="GO" id="GO:0015297">
    <property type="term" value="F:antiporter activity"/>
    <property type="evidence" value="ECO:0007669"/>
    <property type="project" value="InterPro"/>
</dbReference>
<dbReference type="Proteomes" id="UP000184089">
    <property type="component" value="Unassembled WGS sequence"/>
</dbReference>
<feature type="transmembrane region" description="Helical" evidence="10">
    <location>
        <begin position="103"/>
        <end position="126"/>
    </location>
</feature>
<proteinExistence type="inferred from homology"/>
<keyword evidence="14" id="KW-1185">Reference proteome</keyword>
<evidence type="ECO:0000313" key="13">
    <source>
        <dbReference type="Proteomes" id="UP000184089"/>
    </source>
</evidence>
<reference evidence="11 14" key="3">
    <citation type="journal article" date="2019" name="Nat. Med.">
        <title>A library of human gut bacterial isolates paired with longitudinal multiomics data enables mechanistic microbiome research.</title>
        <authorList>
            <person name="Poyet M."/>
            <person name="Groussin M."/>
            <person name="Gibbons S.M."/>
            <person name="Avila-Pacheco J."/>
            <person name="Jiang X."/>
            <person name="Kearney S.M."/>
            <person name="Perrotta A.R."/>
            <person name="Berdy B."/>
            <person name="Zhao S."/>
            <person name="Lieberman T.D."/>
            <person name="Swanson P.K."/>
            <person name="Smith M."/>
            <person name="Roesemann S."/>
            <person name="Alexander J.E."/>
            <person name="Rich S.A."/>
            <person name="Livny J."/>
            <person name="Vlamakis H."/>
            <person name="Clish C."/>
            <person name="Bullock K."/>
            <person name="Deik A."/>
            <person name="Scott J."/>
            <person name="Pierce K.A."/>
            <person name="Xavier R.J."/>
            <person name="Alm E.J."/>
        </authorList>
    </citation>
    <scope>NUCLEOTIDE SEQUENCE [LARGE SCALE GENOMIC DNA]</scope>
    <source>
        <strain evidence="11 14">BIOML-A2</strain>
    </source>
</reference>
<feature type="transmembrane region" description="Helical" evidence="10">
    <location>
        <begin position="175"/>
        <end position="198"/>
    </location>
</feature>
<dbReference type="EMBL" id="FQVY01000001">
    <property type="protein sequence ID" value="SHF86392.1"/>
    <property type="molecule type" value="Genomic_DNA"/>
</dbReference>
<organism evidence="12 13">
    <name type="scientific">Bittarella massiliensis</name>
    <name type="common">ex Durand et al. 2017</name>
    <dbReference type="NCBI Taxonomy" id="1720313"/>
    <lineage>
        <taxon>Bacteria</taxon>
        <taxon>Bacillati</taxon>
        <taxon>Bacillota</taxon>
        <taxon>Clostridia</taxon>
        <taxon>Eubacteriales</taxon>
        <taxon>Oscillospiraceae</taxon>
        <taxon>Bittarella (ex Durand et al. 2017)</taxon>
    </lineage>
</organism>
<feature type="transmembrane region" description="Helical" evidence="10">
    <location>
        <begin position="26"/>
        <end position="47"/>
    </location>
</feature>
<keyword evidence="7 10" id="KW-1133">Transmembrane helix</keyword>
<dbReference type="InterPro" id="IPR048279">
    <property type="entry name" value="MdtK-like"/>
</dbReference>
<dbReference type="Proteomes" id="UP000474718">
    <property type="component" value="Unassembled WGS sequence"/>
</dbReference>
<feature type="transmembrane region" description="Helical" evidence="10">
    <location>
        <begin position="146"/>
        <end position="163"/>
    </location>
</feature>
<evidence type="ECO:0000256" key="5">
    <source>
        <dbReference type="ARBA" id="ARBA00022475"/>
    </source>
</evidence>
<evidence type="ECO:0000256" key="1">
    <source>
        <dbReference type="ARBA" id="ARBA00004651"/>
    </source>
</evidence>
<feature type="transmembrane region" description="Helical" evidence="10">
    <location>
        <begin position="360"/>
        <end position="388"/>
    </location>
</feature>
<evidence type="ECO:0000256" key="6">
    <source>
        <dbReference type="ARBA" id="ARBA00022692"/>
    </source>
</evidence>
<dbReference type="NCBIfam" id="TIGR00797">
    <property type="entry name" value="matE"/>
    <property type="match status" value="1"/>
</dbReference>
<sequence>MASEPSGATEDRAQLLKMTTEPVGRLIGKLAVPTIISMLVTSIYNMADTFFVSQLGTSATGAVGVVFSLMAIIQAVGFTLGMGSGSNISRLLGQEKKDEADRVASTAFFTALLLGLCITVIGLLSMKNLMRLLGATETILPYAQDYARYILFGAPIMCASFVMNNDLRSEGKAVLSMVGIATGGVLNIALDPLFIFVFDMGISGAAIATLLSQCISFCILLSNYLFRRSTVRIHIRKVSLRWDLYPKIVVTGMPSFFRQALASFASISLNVAARAYGDPAVAAMSVVGRVFMFILSAMLGFGQGFQPVCGYNYGAGRYDRVKKAYLFCLKVGFCGLLVLSAAGFALAPKIMAVFRRDDPVVIAIGALAFRLQCCSLPLHSFIVISNMLFQSLGKPRQATFISVARQGLFFLPLIYTLPSLIGVLGVQCSQPIADLVTALACVPIVLLFFRQLNAQIAAMPREGAASPQGEPAPQPQKAD</sequence>
<evidence type="ECO:0000256" key="10">
    <source>
        <dbReference type="SAM" id="Phobius"/>
    </source>
</evidence>
<evidence type="ECO:0000256" key="8">
    <source>
        <dbReference type="ARBA" id="ARBA00023136"/>
    </source>
</evidence>
<dbReference type="InterPro" id="IPR051327">
    <property type="entry name" value="MATE_MepA_subfamily"/>
</dbReference>
<dbReference type="InterPro" id="IPR002528">
    <property type="entry name" value="MATE_fam"/>
</dbReference>